<dbReference type="CDD" id="cd00400">
    <property type="entry name" value="Voltage_gated_ClC"/>
    <property type="match status" value="1"/>
</dbReference>
<dbReference type="SUPFAM" id="SSF81340">
    <property type="entry name" value="Clc chloride channel"/>
    <property type="match status" value="1"/>
</dbReference>
<dbReference type="Gene3D" id="1.10.3080.10">
    <property type="entry name" value="Clc chloride channel"/>
    <property type="match status" value="1"/>
</dbReference>
<gene>
    <name evidence="13" type="ORF">B9Q12_03305</name>
</gene>
<comment type="subcellular location">
    <subcellularLocation>
        <location evidence="1">Membrane</location>
        <topology evidence="1">Multi-pass membrane protein</topology>
    </subcellularLocation>
</comment>
<dbReference type="InterPro" id="IPR001807">
    <property type="entry name" value="ClC"/>
</dbReference>
<evidence type="ECO:0000256" key="9">
    <source>
        <dbReference type="ARBA" id="ARBA00023303"/>
    </source>
</evidence>
<proteinExistence type="predicted"/>
<accession>A0A2R6BZ87</accession>
<comment type="caution">
    <text evidence="13">The sequence shown here is derived from an EMBL/GenBank/DDBJ whole genome shotgun (WGS) entry which is preliminary data.</text>
</comment>
<dbReference type="GO" id="GO:0034707">
    <property type="term" value="C:chloride channel complex"/>
    <property type="evidence" value="ECO:0007669"/>
    <property type="project" value="UniProtKB-KW"/>
</dbReference>
<feature type="transmembrane region" description="Helical" evidence="11">
    <location>
        <begin position="209"/>
        <end position="234"/>
    </location>
</feature>
<evidence type="ECO:0000256" key="3">
    <source>
        <dbReference type="ARBA" id="ARBA00022692"/>
    </source>
</evidence>
<evidence type="ECO:0000256" key="6">
    <source>
        <dbReference type="ARBA" id="ARBA00023136"/>
    </source>
</evidence>
<keyword evidence="9" id="KW-0407">Ion channel</keyword>
<feature type="transmembrane region" description="Helical" evidence="11">
    <location>
        <begin position="381"/>
        <end position="400"/>
    </location>
</feature>
<feature type="transmembrane region" description="Helical" evidence="11">
    <location>
        <begin position="20"/>
        <end position="41"/>
    </location>
</feature>
<dbReference type="EMBL" id="NEXN01000062">
    <property type="protein sequence ID" value="PSO03950.1"/>
    <property type="molecule type" value="Genomic_DNA"/>
</dbReference>
<dbReference type="InterPro" id="IPR050368">
    <property type="entry name" value="ClC-type_chloride_channel"/>
</dbReference>
<dbReference type="GO" id="GO:0005254">
    <property type="term" value="F:chloride channel activity"/>
    <property type="evidence" value="ECO:0007669"/>
    <property type="project" value="UniProtKB-KW"/>
</dbReference>
<keyword evidence="7" id="KW-0869">Chloride channel</keyword>
<evidence type="ECO:0000256" key="8">
    <source>
        <dbReference type="ARBA" id="ARBA00023214"/>
    </source>
</evidence>
<dbReference type="PRINTS" id="PR00762">
    <property type="entry name" value="CLCHANNEL"/>
</dbReference>
<evidence type="ECO:0000256" key="1">
    <source>
        <dbReference type="ARBA" id="ARBA00004141"/>
    </source>
</evidence>
<evidence type="ECO:0000256" key="4">
    <source>
        <dbReference type="ARBA" id="ARBA00022989"/>
    </source>
</evidence>
<evidence type="ECO:0000256" key="10">
    <source>
        <dbReference type="PROSITE-ProRule" id="PRU00703"/>
    </source>
</evidence>
<dbReference type="PANTHER" id="PTHR43427">
    <property type="entry name" value="CHLORIDE CHANNEL PROTEIN CLC-E"/>
    <property type="match status" value="1"/>
</dbReference>
<dbReference type="PROSITE" id="PS51371">
    <property type="entry name" value="CBS"/>
    <property type="match status" value="1"/>
</dbReference>
<feature type="transmembrane region" description="Helical" evidence="11">
    <location>
        <begin position="286"/>
        <end position="310"/>
    </location>
</feature>
<evidence type="ECO:0000313" key="14">
    <source>
        <dbReference type="Proteomes" id="UP000240582"/>
    </source>
</evidence>
<dbReference type="SUPFAM" id="SSF54631">
    <property type="entry name" value="CBS-domain pair"/>
    <property type="match status" value="1"/>
</dbReference>
<protein>
    <submittedName>
        <fullName evidence="13">Chloride channel protein</fullName>
    </submittedName>
</protein>
<dbReference type="InterPro" id="IPR000644">
    <property type="entry name" value="CBS_dom"/>
</dbReference>
<keyword evidence="5" id="KW-0406">Ion transport</keyword>
<feature type="transmembrane region" description="Helical" evidence="11">
    <location>
        <begin position="246"/>
        <end position="266"/>
    </location>
</feature>
<evidence type="ECO:0000256" key="2">
    <source>
        <dbReference type="ARBA" id="ARBA00022448"/>
    </source>
</evidence>
<dbReference type="InterPro" id="IPR046342">
    <property type="entry name" value="CBS_dom_sf"/>
</dbReference>
<keyword evidence="4 11" id="KW-1133">Transmembrane helix</keyword>
<evidence type="ECO:0000256" key="5">
    <source>
        <dbReference type="ARBA" id="ARBA00023065"/>
    </source>
</evidence>
<feature type="transmembrane region" description="Helical" evidence="11">
    <location>
        <begin position="322"/>
        <end position="342"/>
    </location>
</feature>
<evidence type="ECO:0000313" key="13">
    <source>
        <dbReference type="EMBL" id="PSO03950.1"/>
    </source>
</evidence>
<dbReference type="PANTHER" id="PTHR43427:SF6">
    <property type="entry name" value="CHLORIDE CHANNEL PROTEIN CLC-E"/>
    <property type="match status" value="1"/>
</dbReference>
<dbReference type="Pfam" id="PF00571">
    <property type="entry name" value="CBS"/>
    <property type="match status" value="2"/>
</dbReference>
<dbReference type="Gene3D" id="3.10.580.10">
    <property type="entry name" value="CBS-domain"/>
    <property type="match status" value="1"/>
</dbReference>
<sequence>MIDFSRMSRLLSLPYFEKWLVLGIIIGVVAGLGAMVLYFGIRLFEYLFLDLLAGAKVPHPIGEGGSVMFAYSVKRPYTLPFVVGLGGLISGILVYTIAPEAEGHGTDAAIDAYHNKQGKIRRRIPFVKLVASAITIGSGGSAGREGPTAQLAAGIGSAIADMFRLNPQDRRIAVAVGIGAGIGTIFKAPIGGAVLAAEVLYRRDLEPEVIFPAIVASSVGYSIFASIVGFEPIFGYSTQAFSVLRLPFYALLGLVAGGLAIVYVRTFYGVNSVFKRLRIPPHVKPMIGGVAVGLIALVFPEVMATGYGWVQLIISGNLQALVGGDLPILLILALLPFIKIITTSLSVGSGGSGGVFAPGMVIGASLGGFLGLVFHMLFPSVVPSVAPFAIVGMLSFFGAAGKVPLSVILMVVEMTGSLQLLPAAMLATAISYTVSGLKYSIYRSQVNTRRDSPAHMGEYNTPLLSSIRVSEINLRNLGVAPEESVERAAKMMQELNLFSLPVVEKDRFVGVVYLDRIVNKKGSVSSFTEKGASYVKLTSTADQAWEVMMKNRTMWCPVVENGKYLGSITLEDILKEYRKRSLALNQTLPFQETPKHE</sequence>
<dbReference type="InterPro" id="IPR014743">
    <property type="entry name" value="Cl-channel_core"/>
</dbReference>
<organism evidence="13 14">
    <name type="scientific">Candidatus Marsarchaeota G2 archaeon ECH_B_SAG-G06</name>
    <dbReference type="NCBI Taxonomy" id="1978166"/>
    <lineage>
        <taxon>Archaea</taxon>
        <taxon>Candidatus Marsarchaeota</taxon>
        <taxon>Candidatus Marsarchaeota group 2</taxon>
    </lineage>
</organism>
<dbReference type="FunFam" id="1.10.3080.10:FF:000018">
    <property type="entry name" value="Chloride transporter, ClC family"/>
    <property type="match status" value="1"/>
</dbReference>
<keyword evidence="10" id="KW-0129">CBS domain</keyword>
<name>A0A2R6BZ87_9ARCH</name>
<feature type="transmembrane region" description="Helical" evidence="11">
    <location>
        <begin position="172"/>
        <end position="197"/>
    </location>
</feature>
<dbReference type="Pfam" id="PF00654">
    <property type="entry name" value="Voltage_CLC"/>
    <property type="match status" value="1"/>
</dbReference>
<keyword evidence="8" id="KW-0868">Chloride</keyword>
<keyword evidence="2" id="KW-0813">Transport</keyword>
<feature type="transmembrane region" description="Helical" evidence="11">
    <location>
        <begin position="354"/>
        <end position="374"/>
    </location>
</feature>
<feature type="transmembrane region" description="Helical" evidence="11">
    <location>
        <begin position="420"/>
        <end position="441"/>
    </location>
</feature>
<keyword evidence="3 11" id="KW-0812">Transmembrane</keyword>
<evidence type="ECO:0000259" key="12">
    <source>
        <dbReference type="PROSITE" id="PS51371"/>
    </source>
</evidence>
<dbReference type="Proteomes" id="UP000240582">
    <property type="component" value="Unassembled WGS sequence"/>
</dbReference>
<evidence type="ECO:0000256" key="7">
    <source>
        <dbReference type="ARBA" id="ARBA00023173"/>
    </source>
</evidence>
<evidence type="ECO:0000256" key="11">
    <source>
        <dbReference type="SAM" id="Phobius"/>
    </source>
</evidence>
<feature type="transmembrane region" description="Helical" evidence="11">
    <location>
        <begin position="77"/>
        <end position="98"/>
    </location>
</feature>
<keyword evidence="6 11" id="KW-0472">Membrane</keyword>
<dbReference type="AlphaFoldDB" id="A0A2R6BZ87"/>
<reference evidence="13 14" key="1">
    <citation type="submission" date="2017-04" db="EMBL/GenBank/DDBJ databases">
        <title>Novel microbial lineages endemic to geothermal iron-oxide mats fill important gaps in the evolutionary history of Archaea.</title>
        <authorList>
            <person name="Jay Z.J."/>
            <person name="Beam J.P."/>
            <person name="Dlakic M."/>
            <person name="Rusch D.B."/>
            <person name="Kozubal M.A."/>
            <person name="Inskeep W.P."/>
        </authorList>
    </citation>
    <scope>NUCLEOTIDE SEQUENCE [LARGE SCALE GENOMIC DNA]</scope>
    <source>
        <strain evidence="13">ECH_B_SAG-G06</strain>
    </source>
</reference>
<feature type="domain" description="CBS" evidence="12">
    <location>
        <begin position="527"/>
        <end position="584"/>
    </location>
</feature>